<sequence length="379" mass="42201">MYAGNFDTRKNSNPISIQTYMISGQFFHGSYLKDDVIFLLKCIEMDVVDLETKERLLRCGRRHYSEMISRESLPGQGYLDIFFQTVRDNRHRMAREVLALARYCSGKDEFVIVSLARAGTPLGVLLKRTLREVFARDVAHYSISIIRDRGIDENALRYIRSVHGDAEIVFVDGWTGKGAISEELRQAVCGFNAGHGSNIGAGLHVLADLSGTAEVACCRDDYLIAFSLLNSTVSGLVSRSILNGEVVGPSDFHGCLFYDEFRAADLSLWFIDNVMAAIKDTPAEDIGMLMPHDGRAEANTRSREFIKKVMDAYNVSDRNRIKPGLGETTRALLRRIPRLILVRSVQMPAVAHILMLAADRGVKVETATDMPYNATAIIA</sequence>
<name>A0A0F3GUU5_9BACT</name>
<proteinExistence type="predicted"/>
<evidence type="ECO:0000313" key="3">
    <source>
        <dbReference type="EMBL" id="KJU84428.1"/>
    </source>
</evidence>
<comment type="caution">
    <text evidence="3">The sequence shown here is derived from an EMBL/GenBank/DDBJ whole genome shotgun (WGS) entry which is preliminary data.</text>
</comment>
<evidence type="ECO:0000259" key="2">
    <source>
        <dbReference type="Pfam" id="PF15608"/>
    </source>
</evidence>
<evidence type="ECO:0000259" key="1">
    <source>
        <dbReference type="Pfam" id="PF11202"/>
    </source>
</evidence>
<feature type="domain" description="Cysteine protease StiP N-terminal" evidence="1">
    <location>
        <begin position="29"/>
        <end position="274"/>
    </location>
</feature>
<dbReference type="PATRIC" id="fig|29290.4.peg.4479"/>
<reference evidence="3 4" key="1">
    <citation type="submission" date="2015-02" db="EMBL/GenBank/DDBJ databases">
        <title>Single-cell genomics of uncultivated deep-branching MTB reveals a conserved set of magnetosome genes.</title>
        <authorList>
            <person name="Kolinko S."/>
            <person name="Richter M."/>
            <person name="Glockner F.O."/>
            <person name="Brachmann A."/>
            <person name="Schuler D."/>
        </authorList>
    </citation>
    <scope>NUCLEOTIDE SEQUENCE [LARGE SCALE GENOMIC DNA]</scope>
    <source>
        <strain evidence="3">TM-1</strain>
    </source>
</reference>
<dbReference type="InterPro" id="IPR028157">
    <property type="entry name" value="PELOTA_dom"/>
</dbReference>
<dbReference type="EMBL" id="LACI01001455">
    <property type="protein sequence ID" value="KJU84428.1"/>
    <property type="molecule type" value="Genomic_DNA"/>
</dbReference>
<dbReference type="InterPro" id="IPR011215">
    <property type="entry name" value="StiP_N"/>
</dbReference>
<organism evidence="3 4">
    <name type="scientific">Candidatus Magnetobacterium bavaricum</name>
    <dbReference type="NCBI Taxonomy" id="29290"/>
    <lineage>
        <taxon>Bacteria</taxon>
        <taxon>Pseudomonadati</taxon>
        <taxon>Nitrospirota</taxon>
        <taxon>Thermodesulfovibrionia</taxon>
        <taxon>Thermodesulfovibrionales</taxon>
        <taxon>Candidatus Magnetobacteriaceae</taxon>
        <taxon>Candidatus Magnetobacterium</taxon>
    </lineage>
</organism>
<evidence type="ECO:0000313" key="4">
    <source>
        <dbReference type="Proteomes" id="UP000033423"/>
    </source>
</evidence>
<accession>A0A0F3GUU5</accession>
<dbReference type="Pfam" id="PF11202">
    <property type="entry name" value="StiP"/>
    <property type="match status" value="1"/>
</dbReference>
<protein>
    <submittedName>
        <fullName evidence="3">Uncharacterized conserved protein UCP020979</fullName>
    </submittedName>
</protein>
<feature type="domain" description="PELOTA RNA-binding" evidence="2">
    <location>
        <begin position="301"/>
        <end position="378"/>
    </location>
</feature>
<dbReference type="PIRSF" id="PIRSF020979">
    <property type="entry name" value="UCP020979"/>
    <property type="match status" value="1"/>
</dbReference>
<keyword evidence="4" id="KW-1185">Reference proteome</keyword>
<dbReference type="AlphaFoldDB" id="A0A0F3GUU5"/>
<dbReference type="Pfam" id="PF15608">
    <property type="entry name" value="PELOTA_1"/>
    <property type="match status" value="1"/>
</dbReference>
<gene>
    <name evidence="3" type="ORF">MBAV_003376</name>
</gene>
<dbReference type="InterPro" id="IPR048336">
    <property type="entry name" value="StiP-like"/>
</dbReference>
<dbReference type="Proteomes" id="UP000033423">
    <property type="component" value="Unassembled WGS sequence"/>
</dbReference>